<dbReference type="InterPro" id="IPR052107">
    <property type="entry name" value="HEAT6"/>
</dbReference>
<evidence type="ECO:0000259" key="3">
    <source>
        <dbReference type="Pfam" id="PF13251"/>
    </source>
</evidence>
<dbReference type="GeneID" id="106807194"/>
<feature type="compositionally biased region" description="Basic residues" evidence="2">
    <location>
        <begin position="304"/>
        <end position="324"/>
    </location>
</feature>
<evidence type="ECO:0000313" key="4">
    <source>
        <dbReference type="Proteomes" id="UP000695022"/>
    </source>
</evidence>
<organism evidence="4 5">
    <name type="scientific">Priapulus caudatus</name>
    <name type="common">Priapulid worm</name>
    <dbReference type="NCBI Taxonomy" id="37621"/>
    <lineage>
        <taxon>Eukaryota</taxon>
        <taxon>Metazoa</taxon>
        <taxon>Ecdysozoa</taxon>
        <taxon>Scalidophora</taxon>
        <taxon>Priapulida</taxon>
        <taxon>Priapulimorpha</taxon>
        <taxon>Priapulimorphida</taxon>
        <taxon>Priapulidae</taxon>
        <taxon>Priapulus</taxon>
    </lineage>
</organism>
<dbReference type="InterPro" id="IPR011989">
    <property type="entry name" value="ARM-like"/>
</dbReference>
<keyword evidence="4" id="KW-1185">Reference proteome</keyword>
<dbReference type="PANTHER" id="PTHR13366:SF0">
    <property type="entry name" value="HEAT REPEAT-CONTAINING PROTEIN 6"/>
    <property type="match status" value="1"/>
</dbReference>
<feature type="domain" description="DUF4042" evidence="3">
    <location>
        <begin position="398"/>
        <end position="577"/>
    </location>
</feature>
<protein>
    <recommendedName>
        <fullName evidence="1">HEAT repeat-containing protein 6</fullName>
    </recommendedName>
</protein>
<dbReference type="SUPFAM" id="SSF48371">
    <property type="entry name" value="ARM repeat"/>
    <property type="match status" value="2"/>
</dbReference>
<feature type="compositionally biased region" description="Basic and acidic residues" evidence="2">
    <location>
        <begin position="325"/>
        <end position="336"/>
    </location>
</feature>
<proteinExistence type="predicted"/>
<feature type="compositionally biased region" description="Polar residues" evidence="2">
    <location>
        <begin position="337"/>
        <end position="350"/>
    </location>
</feature>
<evidence type="ECO:0000313" key="5">
    <source>
        <dbReference type="RefSeq" id="XP_014664956.1"/>
    </source>
</evidence>
<feature type="region of interest" description="Disordered" evidence="2">
    <location>
        <begin position="266"/>
        <end position="354"/>
    </location>
</feature>
<sequence>MDAPMNHILTESQKFRKLCQKAYCFPPRSDSRHEIELSNILDEFNSFDYGAKFVNDEDAVSLLCRLSESISSTSDHLVSKYSQLLSHIVANQKVHVDLQSLHTLVQYMISAIQACQQWTLADTLRALGALLYENTGRLDKFHDVLLSHEHGILIDITSNQSFSLDVRRAALQCVENMCMKTQSLPYLQEVYVSCCLQLFLTALQMPRDSRENDVSHCRILVSALRGIQNIATFTKNSHMQQLGRLLAALKVYMMYGLPGQSPHVPDSLFPTPLSRYDPSPNPSSSSSQSNLLTATPAQEARVQSGRKKKTDARKKRKGNQRKTPRKGDSAADEREQGSSSGQEADESNPSLAEGSAYDRYGLTRGLCLQPTWRVSSSESEYSDTEGGQTAKLRSMQGKVRQCAFSTLLQIVKATEKKVIFGYWSSFLPDSPVAGSGSGLHTQTLITSVMKDPSPKVRQAALGALTAMLDNSKQYLAAAEDSESCRSAAFTAFSVSLGSMIKELHRSLLLAMSAENSFLALTQSIKCLAVLVLNVPYHRLHPGLLTKLVKQLRNFMNHRDPNVRVACLTCLGSVLQAPVTEVLDIFQGAGPESKHHRRDDDDDDSGDAAPRMSWLIEACIANILTEQDASTSSDRPPGGAAVRAVPPLPVRLESLQVLAIMAKHHFPVIRPVVGGFSRLMLACLQERETSVRLHTVKLLEDLGFSMLQSLAGKPPDAITVDEAVAVWGSLVGGPLLGLLQTTGHTTIALRATVCDCLSNMGAVVFELLPLDRRIACITLLLGLIADEDYRVRGAAVRALGFYVLFPSLVQDVGFVTDSAAAILSCMEDSVSNVRVKAMWSAGNVCDALILNKDKENGDFLSEFPDALLLQFFRACIAATQDNDKVKYSAVRALGNLLRYAPHESLQDPMFVDLVEQAVSRLVRNMSTGAVKVRWNSCYALGNMFRNDCLPLGSANWVADVLTALASVVRECKNFKVRINAALALAVPTRRQHYGSAELYLGLWRVLIEALEASDQMDDFSEFKYKDNLTDQLCATLLHLSWLLAKDDLEAVNALVCEGFDVLSTYLAKYTRNLALAEPPVKGQTVSAAMAMEHLCELSGTDLTTAQVSALEGITVAFSVSIEQIE</sequence>
<dbReference type="Proteomes" id="UP000695022">
    <property type="component" value="Unplaced"/>
</dbReference>
<dbReference type="Pfam" id="PF13251">
    <property type="entry name" value="DUF4042"/>
    <property type="match status" value="1"/>
</dbReference>
<dbReference type="InterPro" id="IPR016024">
    <property type="entry name" value="ARM-type_fold"/>
</dbReference>
<accession>A0ABM1DYD5</accession>
<dbReference type="PANTHER" id="PTHR13366">
    <property type="entry name" value="MALARIA ANTIGEN-RELATED"/>
    <property type="match status" value="1"/>
</dbReference>
<dbReference type="InterPro" id="IPR025283">
    <property type="entry name" value="DUF4042"/>
</dbReference>
<evidence type="ECO:0000256" key="2">
    <source>
        <dbReference type="SAM" id="MobiDB-lite"/>
    </source>
</evidence>
<reference evidence="5" key="1">
    <citation type="submission" date="2025-08" db="UniProtKB">
        <authorList>
            <consortium name="RefSeq"/>
        </authorList>
    </citation>
    <scope>IDENTIFICATION</scope>
</reference>
<dbReference type="RefSeq" id="XP_014664956.1">
    <property type="nucleotide sequence ID" value="XM_014809470.1"/>
</dbReference>
<name>A0ABM1DYD5_PRICU</name>
<gene>
    <name evidence="5" type="primary">LOC106807194</name>
</gene>
<evidence type="ECO:0000256" key="1">
    <source>
        <dbReference type="ARBA" id="ARBA00015263"/>
    </source>
</evidence>
<dbReference type="Gene3D" id="1.25.10.10">
    <property type="entry name" value="Leucine-rich Repeat Variant"/>
    <property type="match status" value="3"/>
</dbReference>